<feature type="domain" description="Nitrite/Sulfite reductase ferredoxin-like" evidence="9">
    <location>
        <begin position="384"/>
        <end position="450"/>
    </location>
</feature>
<dbReference type="GO" id="GO:0050311">
    <property type="term" value="F:sulfite reductase (ferredoxin) activity"/>
    <property type="evidence" value="ECO:0007669"/>
    <property type="project" value="UniProtKB-EC"/>
</dbReference>
<dbReference type="PRINTS" id="PR00397">
    <property type="entry name" value="SIROHAEM"/>
</dbReference>
<keyword evidence="4" id="KW-0479">Metal-binding</keyword>
<dbReference type="InterPro" id="IPR006067">
    <property type="entry name" value="NO2/SO3_Rdtase_4Fe4S_dom"/>
</dbReference>
<dbReference type="InterPro" id="IPR006066">
    <property type="entry name" value="NO2/SO3_Rdtase_FeS/sirohaem_BS"/>
</dbReference>
<proteinExistence type="inferred from homology"/>
<evidence type="ECO:0000256" key="7">
    <source>
        <dbReference type="ARBA" id="ARBA00023014"/>
    </source>
</evidence>
<dbReference type="GO" id="GO:0051539">
    <property type="term" value="F:4 iron, 4 sulfur cluster binding"/>
    <property type="evidence" value="ECO:0007669"/>
    <property type="project" value="UniProtKB-KW"/>
</dbReference>
<dbReference type="PANTHER" id="PTHR32439">
    <property type="entry name" value="FERREDOXIN--NITRITE REDUCTASE, CHLOROPLASTIC"/>
    <property type="match status" value="1"/>
</dbReference>
<dbReference type="Proteomes" id="UP000317835">
    <property type="component" value="Chromosome"/>
</dbReference>
<dbReference type="InterPro" id="IPR045854">
    <property type="entry name" value="NO2/SO3_Rdtase_4Fe4S_sf"/>
</dbReference>
<evidence type="ECO:0000313" key="10">
    <source>
        <dbReference type="EMBL" id="QDV35730.1"/>
    </source>
</evidence>
<dbReference type="EMBL" id="CP036426">
    <property type="protein sequence ID" value="QDV35730.1"/>
    <property type="molecule type" value="Genomic_DNA"/>
</dbReference>
<dbReference type="GO" id="GO:0046872">
    <property type="term" value="F:metal ion binding"/>
    <property type="evidence" value="ECO:0007669"/>
    <property type="project" value="UniProtKB-KW"/>
</dbReference>
<evidence type="ECO:0000256" key="1">
    <source>
        <dbReference type="ARBA" id="ARBA00010429"/>
    </source>
</evidence>
<dbReference type="Gene3D" id="3.30.413.10">
    <property type="entry name" value="Sulfite Reductase Hemoprotein, domain 1"/>
    <property type="match status" value="2"/>
</dbReference>
<dbReference type="Pfam" id="PF01077">
    <property type="entry name" value="NIR_SIR"/>
    <property type="match status" value="2"/>
</dbReference>
<keyword evidence="6" id="KW-0408">Iron</keyword>
<dbReference type="SUPFAM" id="SSF55124">
    <property type="entry name" value="Nitrite/Sulfite reductase N-terminal domain-like"/>
    <property type="match status" value="2"/>
</dbReference>
<evidence type="ECO:0000259" key="9">
    <source>
        <dbReference type="Pfam" id="PF03460"/>
    </source>
</evidence>
<evidence type="ECO:0000256" key="5">
    <source>
        <dbReference type="ARBA" id="ARBA00023002"/>
    </source>
</evidence>
<dbReference type="RefSeq" id="WP_145271494.1">
    <property type="nucleotide sequence ID" value="NZ_CP036426.1"/>
</dbReference>
<dbReference type="SUPFAM" id="SSF56014">
    <property type="entry name" value="Nitrite and sulphite reductase 4Fe-4S domain-like"/>
    <property type="match status" value="2"/>
</dbReference>
<keyword evidence="11" id="KW-1185">Reference proteome</keyword>
<comment type="similarity">
    <text evidence="1">Belongs to the nitrite and sulfite reductase 4Fe-4S domain family.</text>
</comment>
<protein>
    <submittedName>
        <fullName evidence="10">Sulfite reductase [ferredoxin]</fullName>
        <ecNumber evidence="10">1.8.7.1</ecNumber>
    </submittedName>
</protein>
<dbReference type="PANTHER" id="PTHR32439:SF0">
    <property type="entry name" value="FERREDOXIN--NITRITE REDUCTASE, CHLOROPLASTIC"/>
    <property type="match status" value="1"/>
</dbReference>
<feature type="domain" description="Nitrite/sulphite reductase 4Fe-4S" evidence="8">
    <location>
        <begin position="464"/>
        <end position="579"/>
    </location>
</feature>
<dbReference type="GO" id="GO:0020037">
    <property type="term" value="F:heme binding"/>
    <property type="evidence" value="ECO:0007669"/>
    <property type="project" value="InterPro"/>
</dbReference>
<evidence type="ECO:0000259" key="8">
    <source>
        <dbReference type="Pfam" id="PF01077"/>
    </source>
</evidence>
<dbReference type="Gene3D" id="3.90.480.10">
    <property type="entry name" value="Sulfite Reductase Hemoprotein,Domain 2"/>
    <property type="match status" value="1"/>
</dbReference>
<sequence length="610" mass="65999">MPESNGFTDVQKHFLQGFVMGADVSRAVRSLPIVSGGGAHDRSGAMPGFGVGGTALDAPPSRPDRVHREAQDRVLASGKALCKEEQAKREKDPFSLWDEMRANATSDSFPRGTDVFLYKFSGLFHVAPAQDSFMCRLRIPGGVVPSWQFRGIADLADRHGGGFADVTTRANLQLREIGPRDGIHVLTGLADLGVINRGAGGDNVRNITSSPTSGIDPVELVETLPLAKELHHHILNHPELHGLPRKFNIAFDGGGKVASLEDTNDVGFLAVRVDERPDSPPSGVYLRLALGGITGHEEFARPTGVLLLPEECVPVASAIIRVFIKNGDRTDRKKARLKYLLDDWGFDRFLSEVESELGSRLRRAPLGCCSIPPPADRWGHVGFHRQKQDGRSYVGVVLPAGRMTTGQMRGLAEVAERFGSGTIRLTVWQNLLISDIAEADHPEVKAAIQAIGLDWDASAPRAGLVACTGNAGCRYAAADTKGHAMALARYLEDGVTLDQPINIHLTGCHHSCAQHYIGDIGLEATKVEVGEEMVEGYHLCIGGGWGEERGIGRRLLDSVPFDDLPPIVERLLRHYLEHRSHPGESFACFARRSDGLELLAAAGVPRCTVA</sequence>
<dbReference type="KEGG" id="tpla:ElP_36360"/>
<dbReference type="InterPro" id="IPR005117">
    <property type="entry name" value="NiRdtase/SiRdtase_haem-b_fer"/>
</dbReference>
<gene>
    <name evidence="10" type="primary">sir_2</name>
    <name evidence="10" type="ORF">ElP_36360</name>
</gene>
<keyword evidence="2" id="KW-0004">4Fe-4S</keyword>
<accession>A0A518H4G2</accession>
<reference evidence="10 11" key="1">
    <citation type="submission" date="2019-02" db="EMBL/GenBank/DDBJ databases">
        <title>Deep-cultivation of Planctomycetes and their phenomic and genomic characterization uncovers novel biology.</title>
        <authorList>
            <person name="Wiegand S."/>
            <person name="Jogler M."/>
            <person name="Boedeker C."/>
            <person name="Pinto D."/>
            <person name="Vollmers J."/>
            <person name="Rivas-Marin E."/>
            <person name="Kohn T."/>
            <person name="Peeters S.H."/>
            <person name="Heuer A."/>
            <person name="Rast P."/>
            <person name="Oberbeckmann S."/>
            <person name="Bunk B."/>
            <person name="Jeske O."/>
            <person name="Meyerdierks A."/>
            <person name="Storesund J.E."/>
            <person name="Kallscheuer N."/>
            <person name="Luecker S."/>
            <person name="Lage O.M."/>
            <person name="Pohl T."/>
            <person name="Merkel B.J."/>
            <person name="Hornburger P."/>
            <person name="Mueller R.-W."/>
            <person name="Bruemmer F."/>
            <person name="Labrenz M."/>
            <person name="Spormann A.M."/>
            <person name="Op den Camp H."/>
            <person name="Overmann J."/>
            <person name="Amann R."/>
            <person name="Jetten M.S.M."/>
            <person name="Mascher T."/>
            <person name="Medema M.H."/>
            <person name="Devos D.P."/>
            <person name="Kaster A.-K."/>
            <person name="Ovreas L."/>
            <person name="Rohde M."/>
            <person name="Galperin M.Y."/>
            <person name="Jogler C."/>
        </authorList>
    </citation>
    <scope>NUCLEOTIDE SEQUENCE [LARGE SCALE GENOMIC DNA]</scope>
    <source>
        <strain evidence="10 11">ElP</strain>
    </source>
</reference>
<evidence type="ECO:0000256" key="3">
    <source>
        <dbReference type="ARBA" id="ARBA00022617"/>
    </source>
</evidence>
<evidence type="ECO:0000256" key="4">
    <source>
        <dbReference type="ARBA" id="ARBA00022723"/>
    </source>
</evidence>
<dbReference type="InterPro" id="IPR051329">
    <property type="entry name" value="NIR_SIR_4Fe-4S"/>
</dbReference>
<evidence type="ECO:0000256" key="6">
    <source>
        <dbReference type="ARBA" id="ARBA00023004"/>
    </source>
</evidence>
<dbReference type="EC" id="1.8.7.1" evidence="10"/>
<feature type="domain" description="Nitrite/sulphite reductase 4Fe-4S" evidence="8">
    <location>
        <begin position="201"/>
        <end position="359"/>
    </location>
</feature>
<keyword evidence="7" id="KW-0411">Iron-sulfur</keyword>
<name>A0A518H4G2_9BACT</name>
<dbReference type="NCBIfam" id="NF007126">
    <property type="entry name" value="PRK09567.1"/>
    <property type="match status" value="1"/>
</dbReference>
<evidence type="ECO:0000313" key="11">
    <source>
        <dbReference type="Proteomes" id="UP000317835"/>
    </source>
</evidence>
<keyword evidence="3" id="KW-0349">Heme</keyword>
<dbReference type="PROSITE" id="PS00365">
    <property type="entry name" value="NIR_SIR"/>
    <property type="match status" value="1"/>
</dbReference>
<dbReference type="NCBIfam" id="TIGR02435">
    <property type="entry name" value="CobG"/>
    <property type="match status" value="1"/>
</dbReference>
<dbReference type="OrthoDB" id="9803707at2"/>
<dbReference type="InterPro" id="IPR012798">
    <property type="entry name" value="Cbl_synth_CobG-like"/>
</dbReference>
<dbReference type="AlphaFoldDB" id="A0A518H4G2"/>
<organism evidence="10 11">
    <name type="scientific">Tautonia plasticadhaerens</name>
    <dbReference type="NCBI Taxonomy" id="2527974"/>
    <lineage>
        <taxon>Bacteria</taxon>
        <taxon>Pseudomonadati</taxon>
        <taxon>Planctomycetota</taxon>
        <taxon>Planctomycetia</taxon>
        <taxon>Isosphaerales</taxon>
        <taxon>Isosphaeraceae</taxon>
        <taxon>Tautonia</taxon>
    </lineage>
</organism>
<keyword evidence="5 10" id="KW-0560">Oxidoreductase</keyword>
<evidence type="ECO:0000256" key="2">
    <source>
        <dbReference type="ARBA" id="ARBA00022485"/>
    </source>
</evidence>
<dbReference type="Pfam" id="PF03460">
    <property type="entry name" value="NIR_SIR_ferr"/>
    <property type="match status" value="2"/>
</dbReference>
<feature type="domain" description="Nitrite/Sulfite reductase ferredoxin-like" evidence="9">
    <location>
        <begin position="130"/>
        <end position="180"/>
    </location>
</feature>
<dbReference type="InterPro" id="IPR036136">
    <property type="entry name" value="Nit/Sulf_reduc_fer-like_dom_sf"/>
</dbReference>